<name>A0AAN7DHT4_9FUNG</name>
<dbReference type="Gene3D" id="3.40.50.12650">
    <property type="match status" value="1"/>
</dbReference>
<dbReference type="PANTHER" id="PTHR23240">
    <property type="entry name" value="DNA CROSS-LINK REPAIR PROTEIN PSO2/SNM1-RELATED"/>
    <property type="match status" value="1"/>
</dbReference>
<feature type="region of interest" description="Disordered" evidence="6">
    <location>
        <begin position="1"/>
        <end position="25"/>
    </location>
</feature>
<dbReference type="CDD" id="cd16273">
    <property type="entry name" value="SNM1A-1C-like_MBL-fold"/>
    <property type="match status" value="1"/>
</dbReference>
<dbReference type="GO" id="GO:0005634">
    <property type="term" value="C:nucleus"/>
    <property type="evidence" value="ECO:0007669"/>
    <property type="project" value="UniProtKB-SubCell"/>
</dbReference>
<evidence type="ECO:0000256" key="2">
    <source>
        <dbReference type="ARBA" id="ARBA00010304"/>
    </source>
</evidence>
<dbReference type="GO" id="GO:0035312">
    <property type="term" value="F:5'-3' DNA exonuclease activity"/>
    <property type="evidence" value="ECO:0007669"/>
    <property type="project" value="TreeGrafter"/>
</dbReference>
<reference evidence="8 9" key="1">
    <citation type="submission" date="2022-11" db="EMBL/GenBank/DDBJ databases">
        <title>Mucor velutinosus strain NIH1002 WGS.</title>
        <authorList>
            <person name="Subramanian P."/>
            <person name="Mullikin J.C."/>
            <person name="Segre J.A."/>
            <person name="Zelazny A.M."/>
        </authorList>
    </citation>
    <scope>NUCLEOTIDE SEQUENCE [LARGE SCALE GENOMIC DNA]</scope>
    <source>
        <strain evidence="8 9">NIH1002</strain>
    </source>
</reference>
<gene>
    <name evidence="8" type="ORF">ATC70_000627</name>
</gene>
<keyword evidence="9" id="KW-1185">Reference proteome</keyword>
<evidence type="ECO:0000259" key="7">
    <source>
        <dbReference type="Pfam" id="PF07522"/>
    </source>
</evidence>
<sequence>MSSSVKESKKRRLDDGDEQNQGKTKRQLIQNTLQYFFSKTTVKTTAQQDSSDNTVANVLKEAEKIESTTCPICGTTFENVFITQYESHVNSCLDTADASPNDDAEQQVESKPKPNQEAASISWSKIFTAATFKIRGIWSHHKNDTAPGLNESETSWFGEPKYSSTTTTTSPGRRRVPYYKRLAGTKMVVDAFTFGEIPDCEGYLLSHFHSDHYMGLSPNWIHGPIYCSEITARLVEQKLGVASDFIFPLPMNTPCTLSGTDQLTVTLIDANHCPGAVLFLITTKDNLRYLHTGDFRACPKMCLHPMLKEQPLDIVYLDTTYLDPKYSFPSQDSCIQTACELVKRHNGVIDNEDLSSNGKRIDHWFTQEKKQIISDHSSQQTDDSNDKKHRLLVVVGTYSLGKENIFIEIAKTLGSKIFVTDQKRAILETFRDQELNALLTDQCKEAQVHVIPLGHIRAENLEAYFHSLQPYFTQMIAFKPTGWTFRASSDPQMQQQQKSLESIIRARPPDLSASTLKPIYDTPLVKIFGVPYSEHSSFRELASFIASLDIRRIVPTVNVYSEKSRLKMSLLFEKWHQDKIKLIQDNGGKIKVVDYPSADHW</sequence>
<dbReference type="SUPFAM" id="SSF56281">
    <property type="entry name" value="Metallo-hydrolase/oxidoreductase"/>
    <property type="match status" value="1"/>
</dbReference>
<accession>A0AAN7DHT4</accession>
<dbReference type="EMBL" id="JASEJX010000013">
    <property type="protein sequence ID" value="KAK4517293.1"/>
    <property type="molecule type" value="Genomic_DNA"/>
</dbReference>
<dbReference type="FunFam" id="3.40.50.12650:FF:000001">
    <property type="entry name" value="DNA cross-link repair 1A"/>
    <property type="match status" value="1"/>
</dbReference>
<dbReference type="GO" id="GO:0006303">
    <property type="term" value="P:double-strand break repair via nonhomologous end joining"/>
    <property type="evidence" value="ECO:0007669"/>
    <property type="project" value="TreeGrafter"/>
</dbReference>
<dbReference type="Proteomes" id="UP001304243">
    <property type="component" value="Unassembled WGS sequence"/>
</dbReference>
<organism evidence="8 9">
    <name type="scientific">Mucor velutinosus</name>
    <dbReference type="NCBI Taxonomy" id="708070"/>
    <lineage>
        <taxon>Eukaryota</taxon>
        <taxon>Fungi</taxon>
        <taxon>Fungi incertae sedis</taxon>
        <taxon>Mucoromycota</taxon>
        <taxon>Mucoromycotina</taxon>
        <taxon>Mucoromycetes</taxon>
        <taxon>Mucorales</taxon>
        <taxon>Mucorineae</taxon>
        <taxon>Mucoraceae</taxon>
        <taxon>Mucor</taxon>
    </lineage>
</organism>
<evidence type="ECO:0000256" key="1">
    <source>
        <dbReference type="ARBA" id="ARBA00004123"/>
    </source>
</evidence>
<dbReference type="Gene3D" id="3.60.15.10">
    <property type="entry name" value="Ribonuclease Z/Hydroxyacylglutathione hydrolase-like"/>
    <property type="match status" value="1"/>
</dbReference>
<keyword evidence="5" id="KW-0539">Nucleus</keyword>
<feature type="region of interest" description="Disordered" evidence="6">
    <location>
        <begin position="96"/>
        <end position="119"/>
    </location>
</feature>
<dbReference type="AlphaFoldDB" id="A0AAN7DHT4"/>
<evidence type="ECO:0000313" key="9">
    <source>
        <dbReference type="Proteomes" id="UP001304243"/>
    </source>
</evidence>
<dbReference type="GeneID" id="89944329"/>
<evidence type="ECO:0000256" key="6">
    <source>
        <dbReference type="SAM" id="MobiDB-lite"/>
    </source>
</evidence>
<dbReference type="InterPro" id="IPR011084">
    <property type="entry name" value="DRMBL"/>
</dbReference>
<feature type="region of interest" description="Disordered" evidence="6">
    <location>
        <begin position="143"/>
        <end position="171"/>
    </location>
</feature>
<evidence type="ECO:0000313" key="8">
    <source>
        <dbReference type="EMBL" id="KAK4517293.1"/>
    </source>
</evidence>
<protein>
    <recommendedName>
        <fullName evidence="7">DNA repair metallo-beta-lactamase domain-containing protein</fullName>
    </recommendedName>
</protein>
<dbReference type="PANTHER" id="PTHR23240:SF6">
    <property type="entry name" value="DNA CROSS-LINK REPAIR 1A PROTEIN"/>
    <property type="match status" value="1"/>
</dbReference>
<keyword evidence="3" id="KW-0227">DNA damage</keyword>
<dbReference type="GO" id="GO:0003684">
    <property type="term" value="F:damaged DNA binding"/>
    <property type="evidence" value="ECO:0007669"/>
    <property type="project" value="TreeGrafter"/>
</dbReference>
<dbReference type="InterPro" id="IPR036866">
    <property type="entry name" value="RibonucZ/Hydroxyglut_hydro"/>
</dbReference>
<comment type="caution">
    <text evidence="8">The sequence shown here is derived from an EMBL/GenBank/DDBJ whole genome shotgun (WGS) entry which is preliminary data.</text>
</comment>
<proteinExistence type="inferred from homology"/>
<comment type="subcellular location">
    <subcellularLocation>
        <location evidence="1">Nucleus</location>
    </subcellularLocation>
</comment>
<feature type="domain" description="DNA repair metallo-beta-lactamase" evidence="7">
    <location>
        <begin position="434"/>
        <end position="559"/>
    </location>
</feature>
<keyword evidence="4" id="KW-0234">DNA repair</keyword>
<dbReference type="GO" id="GO:0036297">
    <property type="term" value="P:interstrand cross-link repair"/>
    <property type="evidence" value="ECO:0007669"/>
    <property type="project" value="TreeGrafter"/>
</dbReference>
<evidence type="ECO:0000256" key="5">
    <source>
        <dbReference type="ARBA" id="ARBA00023242"/>
    </source>
</evidence>
<dbReference type="Pfam" id="PF07522">
    <property type="entry name" value="DRMBL"/>
    <property type="match status" value="1"/>
</dbReference>
<comment type="similarity">
    <text evidence="2">Belongs to the DNA repair metallo-beta-lactamase (DRMBL) family.</text>
</comment>
<evidence type="ECO:0000256" key="3">
    <source>
        <dbReference type="ARBA" id="ARBA00022763"/>
    </source>
</evidence>
<evidence type="ECO:0000256" key="4">
    <source>
        <dbReference type="ARBA" id="ARBA00023204"/>
    </source>
</evidence>
<dbReference type="RefSeq" id="XP_064683959.1">
    <property type="nucleotide sequence ID" value="XM_064820039.1"/>
</dbReference>